<proteinExistence type="predicted"/>
<comment type="caution">
    <text evidence="2">The sequence shown here is derived from an EMBL/GenBank/DDBJ whole genome shotgun (WGS) entry which is preliminary data.</text>
</comment>
<sequence>MRIKRLLFFWFAGFALVYVTNILAVTAWTLFSYNNIFLMIGMMNAPLIYLLFGWLYFRGGFAAQVSDRLKVAIVWIMLDFLGGMALLAILDGVSPSDMFTTASYLIETVNFFAILVAGYVALKRKTIISE</sequence>
<feature type="transmembrane region" description="Helical" evidence="1">
    <location>
        <begin position="36"/>
        <end position="57"/>
    </location>
</feature>
<evidence type="ECO:0000313" key="3">
    <source>
        <dbReference type="Proteomes" id="UP000034616"/>
    </source>
</evidence>
<evidence type="ECO:0000256" key="1">
    <source>
        <dbReference type="SAM" id="Phobius"/>
    </source>
</evidence>
<feature type="transmembrane region" description="Helical" evidence="1">
    <location>
        <begin position="69"/>
        <end position="90"/>
    </location>
</feature>
<feature type="transmembrane region" description="Helical" evidence="1">
    <location>
        <begin position="102"/>
        <end position="122"/>
    </location>
</feature>
<dbReference type="AlphaFoldDB" id="A0A0G0UCK2"/>
<accession>A0A0G0UCK2</accession>
<dbReference type="Proteomes" id="UP000034616">
    <property type="component" value="Unassembled WGS sequence"/>
</dbReference>
<name>A0A0G0UCK2_9BACT</name>
<organism evidence="2 3">
    <name type="scientific">Candidatus Uhrbacteria bacterium GW2011_GWC2_41_11</name>
    <dbReference type="NCBI Taxonomy" id="1618985"/>
    <lineage>
        <taxon>Bacteria</taxon>
        <taxon>Candidatus Uhriibacteriota</taxon>
    </lineage>
</organism>
<protein>
    <submittedName>
        <fullName evidence="2">Uncharacterized protein</fullName>
    </submittedName>
</protein>
<keyword evidence="1" id="KW-1133">Transmembrane helix</keyword>
<evidence type="ECO:0000313" key="2">
    <source>
        <dbReference type="EMBL" id="KKR86664.1"/>
    </source>
</evidence>
<keyword evidence="1" id="KW-0472">Membrane</keyword>
<keyword evidence="1" id="KW-0812">Transmembrane</keyword>
<dbReference type="EMBL" id="LCAH01000010">
    <property type="protein sequence ID" value="KKR86664.1"/>
    <property type="molecule type" value="Genomic_DNA"/>
</dbReference>
<reference evidence="2 3" key="1">
    <citation type="journal article" date="2015" name="Nature">
        <title>rRNA introns, odd ribosomes, and small enigmatic genomes across a large radiation of phyla.</title>
        <authorList>
            <person name="Brown C.T."/>
            <person name="Hug L.A."/>
            <person name="Thomas B.C."/>
            <person name="Sharon I."/>
            <person name="Castelle C.J."/>
            <person name="Singh A."/>
            <person name="Wilkins M.J."/>
            <person name="Williams K.H."/>
            <person name="Banfield J.F."/>
        </authorList>
    </citation>
    <scope>NUCLEOTIDE SEQUENCE [LARGE SCALE GENOMIC DNA]</scope>
</reference>
<gene>
    <name evidence="2" type="ORF">UU35_C0010G0042</name>
</gene>
<feature type="transmembrane region" description="Helical" evidence="1">
    <location>
        <begin position="7"/>
        <end position="30"/>
    </location>
</feature>